<evidence type="ECO:0000256" key="4">
    <source>
        <dbReference type="ARBA" id="ARBA00023242"/>
    </source>
</evidence>
<dbReference type="InterPro" id="IPR039241">
    <property type="entry name" value="Rrp9-like"/>
</dbReference>
<dbReference type="InterPro" id="IPR019775">
    <property type="entry name" value="WD40_repeat_CS"/>
</dbReference>
<feature type="repeat" description="WD" evidence="5">
    <location>
        <begin position="177"/>
        <end position="218"/>
    </location>
</feature>
<evidence type="ECO:0000256" key="2">
    <source>
        <dbReference type="ARBA" id="ARBA00022574"/>
    </source>
</evidence>
<dbReference type="EMBL" id="CM031810">
    <property type="protein sequence ID" value="KAG6663542.1"/>
    <property type="molecule type" value="Genomic_DNA"/>
</dbReference>
<evidence type="ECO:0000313" key="8">
    <source>
        <dbReference type="Proteomes" id="UP000811609"/>
    </source>
</evidence>
<dbReference type="InterPro" id="IPR001680">
    <property type="entry name" value="WD40_rpt"/>
</dbReference>
<feature type="repeat" description="WD" evidence="5">
    <location>
        <begin position="238"/>
        <end position="279"/>
    </location>
</feature>
<accession>A0A8T1RBS5</accession>
<proteinExistence type="predicted"/>
<organism evidence="7 8">
    <name type="scientific">Carya illinoinensis</name>
    <name type="common">Pecan</name>
    <dbReference type="NCBI Taxonomy" id="32201"/>
    <lineage>
        <taxon>Eukaryota</taxon>
        <taxon>Viridiplantae</taxon>
        <taxon>Streptophyta</taxon>
        <taxon>Embryophyta</taxon>
        <taxon>Tracheophyta</taxon>
        <taxon>Spermatophyta</taxon>
        <taxon>Magnoliopsida</taxon>
        <taxon>eudicotyledons</taxon>
        <taxon>Gunneridae</taxon>
        <taxon>Pentapetalae</taxon>
        <taxon>rosids</taxon>
        <taxon>fabids</taxon>
        <taxon>Fagales</taxon>
        <taxon>Juglandaceae</taxon>
        <taxon>Carya</taxon>
    </lineage>
</organism>
<dbReference type="SMART" id="SM00320">
    <property type="entry name" value="WD40"/>
    <property type="match status" value="5"/>
</dbReference>
<dbReference type="PROSITE" id="PS50294">
    <property type="entry name" value="WD_REPEATS_REGION"/>
    <property type="match status" value="3"/>
</dbReference>
<dbReference type="GO" id="GO:0034511">
    <property type="term" value="F:U3 snoRNA binding"/>
    <property type="evidence" value="ECO:0007669"/>
    <property type="project" value="InterPro"/>
</dbReference>
<evidence type="ECO:0000256" key="5">
    <source>
        <dbReference type="PROSITE-ProRule" id="PRU00221"/>
    </source>
</evidence>
<sequence length="527" mass="59792">MCIKTSDLSPYAPTSPEDLPCQPEFEKIMKKKSVSAASRGAARMGKRFSRDPFFITESSKKRRKISKESDVIESDFSDEDYRFLSSKGQDHDRDEEESVGEKRKRLAMAHLDKVRGIAVKEEEEDDDEEGEKEGQYWDLRVSRILQQEQLERTGRFRRALASRIQKIDTTDDEFRVLVKHRQSVTAVSLCEDDSKGFSASKDGTILHWDLDSGKREKYQWPTHETLRAHGAKEPSGPAARHSRHVLALDVSSDGRYLASGGLDRHIHLWDTRTRAHIQAFSAHKGPVSCLSFRQGTSELFSGSFDLKVMKWDVEMREKIEPDLCGQRGKIIHMDCQWKERVLTVGRDRKMLLFKVDENEFSQFKGPSKSYLECCCFISDDEYLSGSDDGSIERWSILRDKPIYIYKNAHTSWTANKNLEQKDNERTISSCHFQLANSWVNSLAVCRSSDLAASGAGNGSVRLWAIESETRGIQPLFDLPLVGFVNSLAFARSGKFLVAGVGQEPRLGRWGRIQSAQNGIAVHSLQLS</sequence>
<keyword evidence="4" id="KW-0539">Nucleus</keyword>
<evidence type="ECO:0000256" key="1">
    <source>
        <dbReference type="ARBA" id="ARBA00004123"/>
    </source>
</evidence>
<dbReference type="PROSITE" id="PS50082">
    <property type="entry name" value="WD_REPEATS_2"/>
    <property type="match status" value="3"/>
</dbReference>
<protein>
    <recommendedName>
        <fullName evidence="9">U3 snoRNP-associated protein-like EMB2271</fullName>
    </recommendedName>
</protein>
<dbReference type="GO" id="GO:0032040">
    <property type="term" value="C:small-subunit processome"/>
    <property type="evidence" value="ECO:0007669"/>
    <property type="project" value="TreeGrafter"/>
</dbReference>
<feature type="repeat" description="WD" evidence="5">
    <location>
        <begin position="280"/>
        <end position="321"/>
    </location>
</feature>
<keyword evidence="2 5" id="KW-0853">WD repeat</keyword>
<evidence type="ECO:0000313" key="7">
    <source>
        <dbReference type="EMBL" id="KAG6663542.1"/>
    </source>
</evidence>
<keyword evidence="8" id="KW-1185">Reference proteome</keyword>
<feature type="region of interest" description="Disordered" evidence="6">
    <location>
        <begin position="1"/>
        <end position="22"/>
    </location>
</feature>
<name>A0A8T1RBS5_CARIL</name>
<dbReference type="PROSITE" id="PS00678">
    <property type="entry name" value="WD_REPEATS_1"/>
    <property type="match status" value="1"/>
</dbReference>
<keyword evidence="3" id="KW-0677">Repeat</keyword>
<comment type="subcellular location">
    <subcellularLocation>
        <location evidence="1">Nucleus</location>
    </subcellularLocation>
</comment>
<dbReference type="Pfam" id="PF00400">
    <property type="entry name" value="WD40"/>
    <property type="match status" value="5"/>
</dbReference>
<evidence type="ECO:0000256" key="6">
    <source>
        <dbReference type="SAM" id="MobiDB-lite"/>
    </source>
</evidence>
<dbReference type="AlphaFoldDB" id="A0A8T1RBS5"/>
<comment type="caution">
    <text evidence="7">The sequence shown here is derived from an EMBL/GenBank/DDBJ whole genome shotgun (WGS) entry which is preliminary data.</text>
</comment>
<evidence type="ECO:0000256" key="3">
    <source>
        <dbReference type="ARBA" id="ARBA00022737"/>
    </source>
</evidence>
<gene>
    <name evidence="7" type="ORF">CIPAW_02G032400</name>
</gene>
<feature type="region of interest" description="Disordered" evidence="6">
    <location>
        <begin position="83"/>
        <end position="103"/>
    </location>
</feature>
<dbReference type="Proteomes" id="UP000811609">
    <property type="component" value="Chromosome 2"/>
</dbReference>
<dbReference type="PANTHER" id="PTHR19865">
    <property type="entry name" value="U3 SMALL NUCLEOLAR RNA INTERACTING PROTEIN 2"/>
    <property type="match status" value="1"/>
</dbReference>
<reference evidence="7" key="1">
    <citation type="submission" date="2020-12" db="EMBL/GenBank/DDBJ databases">
        <title>WGS assembly of Carya illinoinensis cv. Pawnee.</title>
        <authorList>
            <person name="Platts A."/>
            <person name="Shu S."/>
            <person name="Wright S."/>
            <person name="Barry K."/>
            <person name="Edger P."/>
            <person name="Pires J.C."/>
            <person name="Schmutz J."/>
        </authorList>
    </citation>
    <scope>NUCLEOTIDE SEQUENCE</scope>
    <source>
        <tissue evidence="7">Leaf</tissue>
    </source>
</reference>
<dbReference type="PANTHER" id="PTHR19865:SF0">
    <property type="entry name" value="U3 SMALL NUCLEOLAR RNA-INTERACTING PROTEIN 2"/>
    <property type="match status" value="1"/>
</dbReference>
<evidence type="ECO:0008006" key="9">
    <source>
        <dbReference type="Google" id="ProtNLM"/>
    </source>
</evidence>